<dbReference type="RefSeq" id="WP_013934141.1">
    <property type="nucleotide sequence ID" value="NC_015709.1"/>
</dbReference>
<dbReference type="InterPro" id="IPR043148">
    <property type="entry name" value="TagF_C"/>
</dbReference>
<reference evidence="1 2" key="1">
    <citation type="journal article" date="2011" name="J. Bacteriol.">
        <title>Genome sequence of the ethanol-producing Zymomonas mobilis subsp. pomaceae lectotype strain ATCC 29192.</title>
        <authorList>
            <person name="Kouvelis V.N."/>
            <person name="Davenport K.W."/>
            <person name="Brettin T.S."/>
            <person name="Bruce D."/>
            <person name="Detter C."/>
            <person name="Han C.S."/>
            <person name="Nolan M."/>
            <person name="Tapia R."/>
            <person name="Damoulaki A."/>
            <person name="Kyrpides N.C."/>
            <person name="Typas M.A."/>
            <person name="Pappas K.M."/>
        </authorList>
    </citation>
    <scope>NUCLEOTIDE SEQUENCE [LARGE SCALE GENOMIC DNA]</scope>
    <source>
        <strain evidence="2">ATCC 29192 / DSM 22645 / JCM 10191 / CCUG 17912 / NBRC 13757 / NCIMB 11200 / NRRL B-4491 / Barker I</strain>
    </source>
</reference>
<dbReference type="EMBL" id="CP002865">
    <property type="protein sequence ID" value="AEI37745.1"/>
    <property type="molecule type" value="Genomic_DNA"/>
</dbReference>
<dbReference type="HOGENOM" id="CLU_516733_0_0_5"/>
<dbReference type="Proteomes" id="UP000000491">
    <property type="component" value="Chromosome"/>
</dbReference>
<name>F8ESH0_ZYMMT</name>
<proteinExistence type="predicted"/>
<sequence length="527" mass="61285">MKLTEKTFDLFQEDGTLLEKNIRFLENGEISGAQHFERQYWSVIGTQIALTNQNKTPSILFACCLEHNDLFIFFGQGTTRSEEKPRYILLERGELERGEDAAPAVADMTPALIILERKLDQIRDTVNLVSQRSTRQSQKIKVLFLIHNISMWDSLHDIYMIMRESDNFEPVVATSPRYFPETQDYQAEEDVHQGLEKEAIPHIRFKNNFDEALQVIKAIGPDIIFRQMPWEVNTPESFQTQNLNFARLCYVPYYGLNILERLTSGEEEEQDFSIDQYFHRMCWRIYCENDLLYQRMKKKALRGGDNIVVSGHPKLDRLWNARKHPAWPIKSEGKKKFRLIWAPHHSVGEGWLDFGTFPQSFGDMLHWAENAPDIEFVLKPHPLLFNALLLYQIFTEAQVEQFKKLWNRLPNTALVEGGDYGPLLAASDAMITEGVSFLAEYQVFYDKPLIFLDSQRHRAFNEIGQKIMRGAYDVTTIAQAQAFIDNYRQEGNDPLHAIRKENFEMMVPWPGQAAKRIVDDIQNHIAL</sequence>
<gene>
    <name evidence="1" type="ordered locus">Zymop_0845</name>
</gene>
<protein>
    <recommendedName>
        <fullName evidence="3">CDP-glycerol:poly(Glycerophosphate) glycerophosphotransferase</fullName>
    </recommendedName>
</protein>
<dbReference type="Gene3D" id="3.40.50.12580">
    <property type="match status" value="1"/>
</dbReference>
<dbReference type="eggNOG" id="COG1887">
    <property type="taxonomic scope" value="Bacteria"/>
</dbReference>
<accession>F8ESH0</accession>
<dbReference type="PATRIC" id="fig|579138.3.peg.888"/>
<dbReference type="KEGG" id="zmp:Zymop_0845"/>
<evidence type="ECO:0000313" key="1">
    <source>
        <dbReference type="EMBL" id="AEI37745.1"/>
    </source>
</evidence>
<dbReference type="AlphaFoldDB" id="F8ESH0"/>
<evidence type="ECO:0000313" key="2">
    <source>
        <dbReference type="Proteomes" id="UP000000491"/>
    </source>
</evidence>
<evidence type="ECO:0008006" key="3">
    <source>
        <dbReference type="Google" id="ProtNLM"/>
    </source>
</evidence>
<organism evidence="1 2">
    <name type="scientific">Zymomonas mobilis subsp. pomaceae (strain ATCC 29192 / DSM 22645 / JCM 10191 / CCUG 17912 / NBRC 13757 / NCIMB 11200 / NRRL B-4491 / Barker I)</name>
    <dbReference type="NCBI Taxonomy" id="579138"/>
    <lineage>
        <taxon>Bacteria</taxon>
        <taxon>Pseudomonadati</taxon>
        <taxon>Pseudomonadota</taxon>
        <taxon>Alphaproteobacteria</taxon>
        <taxon>Sphingomonadales</taxon>
        <taxon>Zymomonadaceae</taxon>
        <taxon>Zymomonas</taxon>
    </lineage>
</organism>
<dbReference type="STRING" id="579138.Zymop_0845"/>